<dbReference type="InterPro" id="IPR013154">
    <property type="entry name" value="ADH-like_N"/>
</dbReference>
<keyword evidence="5" id="KW-0560">Oxidoreductase</keyword>
<evidence type="ECO:0000256" key="2">
    <source>
        <dbReference type="ARBA" id="ARBA00008072"/>
    </source>
</evidence>
<comment type="similarity">
    <text evidence="2">Belongs to the zinc-containing alcohol dehydrogenase family.</text>
</comment>
<evidence type="ECO:0000313" key="8">
    <source>
        <dbReference type="Proteomes" id="UP001610334"/>
    </source>
</evidence>
<dbReference type="InterPro" id="IPR011032">
    <property type="entry name" value="GroES-like_sf"/>
</dbReference>
<keyword evidence="3" id="KW-0479">Metal-binding</keyword>
<evidence type="ECO:0000259" key="6">
    <source>
        <dbReference type="Pfam" id="PF08240"/>
    </source>
</evidence>
<reference evidence="7 8" key="1">
    <citation type="submission" date="2024-07" db="EMBL/GenBank/DDBJ databases">
        <title>Section-level genome sequencing and comparative genomics of Aspergillus sections Usti and Cavernicolus.</title>
        <authorList>
            <consortium name="Lawrence Berkeley National Laboratory"/>
            <person name="Nybo J.L."/>
            <person name="Vesth T.C."/>
            <person name="Theobald S."/>
            <person name="Frisvad J.C."/>
            <person name="Larsen T.O."/>
            <person name="Kjaerboelling I."/>
            <person name="Rothschild-Mancinelli K."/>
            <person name="Lyhne E.K."/>
            <person name="Kogle M.E."/>
            <person name="Barry K."/>
            <person name="Clum A."/>
            <person name="Na H."/>
            <person name="Ledsgaard L."/>
            <person name="Lin J."/>
            <person name="Lipzen A."/>
            <person name="Kuo A."/>
            <person name="Riley R."/>
            <person name="Mondo S."/>
            <person name="Labutti K."/>
            <person name="Haridas S."/>
            <person name="Pangalinan J."/>
            <person name="Salamov A.A."/>
            <person name="Simmons B.A."/>
            <person name="Magnuson J.K."/>
            <person name="Chen J."/>
            <person name="Drula E."/>
            <person name="Henrissat B."/>
            <person name="Wiebenga A."/>
            <person name="Lubbers R.J."/>
            <person name="Gomes A.C."/>
            <person name="Makela M.R."/>
            <person name="Stajich J."/>
            <person name="Grigoriev I.V."/>
            <person name="Mortensen U.H."/>
            <person name="De Vries R.P."/>
            <person name="Baker S.E."/>
            <person name="Andersen M.R."/>
        </authorList>
    </citation>
    <scope>NUCLEOTIDE SEQUENCE [LARGE SCALE GENOMIC DNA]</scope>
    <source>
        <strain evidence="7 8">CBS 588.65</strain>
    </source>
</reference>
<keyword evidence="8" id="KW-1185">Reference proteome</keyword>
<dbReference type="PROSITE" id="PS00059">
    <property type="entry name" value="ADH_ZINC"/>
    <property type="match status" value="1"/>
</dbReference>
<dbReference type="SUPFAM" id="SSF50129">
    <property type="entry name" value="GroES-like"/>
    <property type="match status" value="1"/>
</dbReference>
<comment type="caution">
    <text evidence="7">The sequence shown here is derived from an EMBL/GenBank/DDBJ whole genome shotgun (WGS) entry which is preliminary data.</text>
</comment>
<evidence type="ECO:0000256" key="4">
    <source>
        <dbReference type="ARBA" id="ARBA00022833"/>
    </source>
</evidence>
<evidence type="ECO:0000256" key="5">
    <source>
        <dbReference type="ARBA" id="ARBA00023002"/>
    </source>
</evidence>
<evidence type="ECO:0000256" key="3">
    <source>
        <dbReference type="ARBA" id="ARBA00022723"/>
    </source>
</evidence>
<accession>A0ABR4HAH2</accession>
<comment type="cofactor">
    <cofactor evidence="1">
        <name>Zn(2+)</name>
        <dbReference type="ChEBI" id="CHEBI:29105"/>
    </cofactor>
</comment>
<keyword evidence="4" id="KW-0862">Zinc</keyword>
<dbReference type="InterPro" id="IPR002328">
    <property type="entry name" value="ADH_Zn_CS"/>
</dbReference>
<dbReference type="Pfam" id="PF08240">
    <property type="entry name" value="ADH_N"/>
    <property type="match status" value="1"/>
</dbReference>
<proteinExistence type="inferred from homology"/>
<dbReference type="Proteomes" id="UP001610334">
    <property type="component" value="Unassembled WGS sequence"/>
</dbReference>
<organism evidence="7 8">
    <name type="scientific">Aspergillus granulosus</name>
    <dbReference type="NCBI Taxonomy" id="176169"/>
    <lineage>
        <taxon>Eukaryota</taxon>
        <taxon>Fungi</taxon>
        <taxon>Dikarya</taxon>
        <taxon>Ascomycota</taxon>
        <taxon>Pezizomycotina</taxon>
        <taxon>Eurotiomycetes</taxon>
        <taxon>Eurotiomycetidae</taxon>
        <taxon>Eurotiales</taxon>
        <taxon>Aspergillaceae</taxon>
        <taxon>Aspergillus</taxon>
        <taxon>Aspergillus subgen. Nidulantes</taxon>
    </lineage>
</organism>
<feature type="non-terminal residue" evidence="7">
    <location>
        <position position="224"/>
    </location>
</feature>
<evidence type="ECO:0000256" key="1">
    <source>
        <dbReference type="ARBA" id="ARBA00001947"/>
    </source>
</evidence>
<dbReference type="PANTHER" id="PTHR43350">
    <property type="entry name" value="NAD-DEPENDENT ALCOHOL DEHYDROGENASE"/>
    <property type="match status" value="1"/>
</dbReference>
<evidence type="ECO:0000313" key="7">
    <source>
        <dbReference type="EMBL" id="KAL2812463.1"/>
    </source>
</evidence>
<dbReference type="EMBL" id="JBFXLT010000047">
    <property type="protein sequence ID" value="KAL2812463.1"/>
    <property type="molecule type" value="Genomic_DNA"/>
</dbReference>
<dbReference type="Gene3D" id="3.90.180.10">
    <property type="entry name" value="Medium-chain alcohol dehydrogenases, catalytic domain"/>
    <property type="match status" value="1"/>
</dbReference>
<name>A0ABR4HAH2_9EURO</name>
<sequence length="224" mass="23984">MPLTKAIVAREPRFSALSWALEPVHVSDTPGPDEVLVEMIATGVCHTDIVLSAVPEGSFGIGYPKVMGHEGSGYVRKIGANVTGVSVGDPVLLSFYSCGNCEQCEEAHPAYCHEFAKENYVGRREAVTSARTTATITGETKEGEEEEGKEGEEIYSRFFGQSSFAGYSIVDKACVVNARDLVRDEEELKLFAPLGCGFQTGMGAIQNVAKPTEKDVIVILGLGS</sequence>
<feature type="domain" description="Alcohol dehydrogenase-like N-terminal" evidence="6">
    <location>
        <begin position="31"/>
        <end position="119"/>
    </location>
</feature>
<gene>
    <name evidence="7" type="ORF">BJX63DRAFT_432548</name>
</gene>
<protein>
    <submittedName>
        <fullName evidence="7">Chaperonin 10-like protein</fullName>
    </submittedName>
</protein>
<dbReference type="PANTHER" id="PTHR43350:SF18">
    <property type="entry name" value="ENOYL REDUCTASE (ER) DOMAIN-CONTAINING PROTEIN"/>
    <property type="match status" value="1"/>
</dbReference>
<dbReference type="Gene3D" id="3.40.50.720">
    <property type="entry name" value="NAD(P)-binding Rossmann-like Domain"/>
    <property type="match status" value="1"/>
</dbReference>